<feature type="transmembrane region" description="Helical" evidence="2">
    <location>
        <begin position="413"/>
        <end position="434"/>
    </location>
</feature>
<keyword evidence="5" id="KW-1185">Reference proteome</keyword>
<keyword evidence="2" id="KW-0472">Membrane</keyword>
<dbReference type="EMBL" id="NBSK02000007">
    <property type="protein sequence ID" value="KAJ0197206.1"/>
    <property type="molecule type" value="Genomic_DNA"/>
</dbReference>
<dbReference type="InterPro" id="IPR002110">
    <property type="entry name" value="Ankyrin_rpt"/>
</dbReference>
<evidence type="ECO:0000259" key="3">
    <source>
        <dbReference type="Pfam" id="PF13962"/>
    </source>
</evidence>
<dbReference type="Gene3D" id="1.25.40.20">
    <property type="entry name" value="Ankyrin repeat-containing domain"/>
    <property type="match status" value="2"/>
</dbReference>
<dbReference type="PANTHER" id="PTHR24177">
    <property type="entry name" value="CASKIN"/>
    <property type="match status" value="1"/>
</dbReference>
<sequence length="902" mass="102045">MDIILKFKMEARGLKKKKQRWQTQGLALIHMSHWKLEKKTHTHTHHMDEYGVWKTQMLCLLESHSVSGFIDGTLVSPDEASSSSSVSGKEKVVDHQTHQKLWRRSDSLVKGWILGSLSKETLVYIVNRLTGKLHQDDFSAKDVWDELQTMYAPAVVPKLHVVEDTLQDQDRVLALQRLYHSTRHGIWHWVEEILWDGRVTVIDKITNNGNTALHVAVGTSKKLEFLEKLLEKIPENTQLMDLRNSDGSTPLHVAAIIGNTEAVGILVARNPELLLAKDKKDLTPLALALSNMHTDTARHLLQHINNTDDTQKDALFSGTTGDGLLVTVISSKDFRKCGLDSNSGSKKSAQLIDTADFVIYVDFARKLLKHYKTLHSDAVLMSIAENFPSKVKDFERYTGTEELLERADGFPPWVLILIILPFICVTGFIIWLFMKVLNMFVPPFIKERVRTHDDAMRLLEEVCELIRRTNHSSCYHNYYTTPILEATRLNAYEVVEEIVTWFPNAIWCANEDGHNFILYAAINRSEKVYNLLYQMSEHKNIYRTLEDSSRNNLLHLAARLAPSNKLNLISGAALQIQHELQWFKEVEKFICPLSIKQKNSLNETPQMVFTREHMELVIEGEKWMKSTAESYTITAALIITIVFAAAITVPGGSNQDTGIPTFTNNTAFIIFAISDAISLFAAVTSLLMFLSILTACFAEQDFLFKLPTKLIIGLATLFVSTTAMIVAFGATLYLVFGQRNWRILIPIAVLTCLPITSFVTLQFPLVLDLMSATYGRSIFGLGEKLHPTMMITNIINFIPLTAPLEMESGTRTISNYLLHTILKPNSLVAHAWKALENIFQDNQNEHALYLEHKLVTTKLANFPYCSAYCQALKMLSDQLSNVGSPMSNQCLVLQQLKLVFIL</sequence>
<dbReference type="SMART" id="SM00248">
    <property type="entry name" value="ANK"/>
    <property type="match status" value="4"/>
</dbReference>
<keyword evidence="1" id="KW-0040">ANK repeat</keyword>
<proteinExistence type="predicted"/>
<keyword evidence="2" id="KW-1133">Transmembrane helix</keyword>
<keyword evidence="2" id="KW-0812">Transmembrane</keyword>
<organism evidence="4 5">
    <name type="scientific">Lactuca sativa</name>
    <name type="common">Garden lettuce</name>
    <dbReference type="NCBI Taxonomy" id="4236"/>
    <lineage>
        <taxon>Eukaryota</taxon>
        <taxon>Viridiplantae</taxon>
        <taxon>Streptophyta</taxon>
        <taxon>Embryophyta</taxon>
        <taxon>Tracheophyta</taxon>
        <taxon>Spermatophyta</taxon>
        <taxon>Magnoliopsida</taxon>
        <taxon>eudicotyledons</taxon>
        <taxon>Gunneridae</taxon>
        <taxon>Pentapetalae</taxon>
        <taxon>asterids</taxon>
        <taxon>campanulids</taxon>
        <taxon>Asterales</taxon>
        <taxon>Asteraceae</taxon>
        <taxon>Cichorioideae</taxon>
        <taxon>Cichorieae</taxon>
        <taxon>Lactucinae</taxon>
        <taxon>Lactuca</taxon>
    </lineage>
</organism>
<feature type="transmembrane region" description="Helical" evidence="2">
    <location>
        <begin position="743"/>
        <end position="767"/>
    </location>
</feature>
<dbReference type="Proteomes" id="UP000235145">
    <property type="component" value="Unassembled WGS sequence"/>
</dbReference>
<feature type="transmembrane region" description="Helical" evidence="2">
    <location>
        <begin position="669"/>
        <end position="698"/>
    </location>
</feature>
<feature type="domain" description="PGG" evidence="3">
    <location>
        <begin position="621"/>
        <end position="735"/>
    </location>
</feature>
<feature type="transmembrane region" description="Helical" evidence="2">
    <location>
        <begin position="631"/>
        <end position="649"/>
    </location>
</feature>
<evidence type="ECO:0000256" key="2">
    <source>
        <dbReference type="SAM" id="Phobius"/>
    </source>
</evidence>
<reference evidence="4 5" key="1">
    <citation type="journal article" date="2017" name="Nat. Commun.">
        <title>Genome assembly with in vitro proximity ligation data and whole-genome triplication in lettuce.</title>
        <authorList>
            <person name="Reyes-Chin-Wo S."/>
            <person name="Wang Z."/>
            <person name="Yang X."/>
            <person name="Kozik A."/>
            <person name="Arikit S."/>
            <person name="Song C."/>
            <person name="Xia L."/>
            <person name="Froenicke L."/>
            <person name="Lavelle D.O."/>
            <person name="Truco M.J."/>
            <person name="Xia R."/>
            <person name="Zhu S."/>
            <person name="Xu C."/>
            <person name="Xu H."/>
            <person name="Xu X."/>
            <person name="Cox K."/>
            <person name="Korf I."/>
            <person name="Meyers B.C."/>
            <person name="Michelmore R.W."/>
        </authorList>
    </citation>
    <scope>NUCLEOTIDE SEQUENCE [LARGE SCALE GENOMIC DNA]</scope>
    <source>
        <strain evidence="5">cv. Salinas</strain>
        <tissue evidence="4">Seedlings</tissue>
    </source>
</reference>
<dbReference type="InterPro" id="IPR036770">
    <property type="entry name" value="Ankyrin_rpt-contain_sf"/>
</dbReference>
<dbReference type="SUPFAM" id="SSF48403">
    <property type="entry name" value="Ankyrin repeat"/>
    <property type="match status" value="1"/>
</dbReference>
<comment type="caution">
    <text evidence="4">The sequence shown here is derived from an EMBL/GenBank/DDBJ whole genome shotgun (WGS) entry which is preliminary data.</text>
</comment>
<feature type="repeat" description="ANK" evidence="1">
    <location>
        <begin position="246"/>
        <end position="278"/>
    </location>
</feature>
<accession>A0A9R1V0E4</accession>
<dbReference type="PROSITE" id="PS50088">
    <property type="entry name" value="ANK_REPEAT"/>
    <property type="match status" value="1"/>
</dbReference>
<dbReference type="Pfam" id="PF13962">
    <property type="entry name" value="PGG"/>
    <property type="match status" value="1"/>
</dbReference>
<dbReference type="PROSITE" id="PS50297">
    <property type="entry name" value="ANK_REP_REGION"/>
    <property type="match status" value="1"/>
</dbReference>
<dbReference type="InterPro" id="IPR026961">
    <property type="entry name" value="PGG_dom"/>
</dbReference>
<gene>
    <name evidence="4" type="ORF">LSAT_V11C700357740</name>
</gene>
<dbReference type="PANTHER" id="PTHR24177:SF474">
    <property type="entry name" value="ANKYRIN REPEAT-CONTAINING DOMAIN, PGG DOMAIN, ANKYRIN REPEAT-CONTAINING DOMAIN SUPERFAMILY"/>
    <property type="match status" value="1"/>
</dbReference>
<feature type="transmembrane region" description="Helical" evidence="2">
    <location>
        <begin position="710"/>
        <end position="737"/>
    </location>
</feature>
<evidence type="ECO:0000256" key="1">
    <source>
        <dbReference type="PROSITE-ProRule" id="PRU00023"/>
    </source>
</evidence>
<dbReference type="GO" id="GO:0016020">
    <property type="term" value="C:membrane"/>
    <property type="evidence" value="ECO:0000318"/>
    <property type="project" value="GO_Central"/>
</dbReference>
<evidence type="ECO:0000313" key="4">
    <source>
        <dbReference type="EMBL" id="KAJ0197206.1"/>
    </source>
</evidence>
<name>A0A9R1V0E4_LACSA</name>
<protein>
    <recommendedName>
        <fullName evidence="3">PGG domain-containing protein</fullName>
    </recommendedName>
</protein>
<evidence type="ECO:0000313" key="5">
    <source>
        <dbReference type="Proteomes" id="UP000235145"/>
    </source>
</evidence>
<dbReference type="Pfam" id="PF12796">
    <property type="entry name" value="Ank_2"/>
    <property type="match status" value="1"/>
</dbReference>
<dbReference type="AlphaFoldDB" id="A0A9R1V0E4"/>